<proteinExistence type="predicted"/>
<dbReference type="Pfam" id="PF12680">
    <property type="entry name" value="SnoaL_2"/>
    <property type="match status" value="1"/>
</dbReference>
<dbReference type="KEGG" id="spph:KFK14_23080"/>
<sequence>MSIEAIAEAFFKAIEQGDVDTLNRLYADDAGVWHNFDGITQTKAEGVQTLAQFAAVADSRYELQQRYVVGDTVIQRHNIHIRMKATGASKVIPVAVFLKFRDGKVAHIYEYLDSAHVVAEAFEGVADMSAA</sequence>
<reference evidence="2" key="1">
    <citation type="submission" date="2021-04" db="EMBL/GenBank/DDBJ databases">
        <title>Isolation of p-tert-butylphenol degrading bacteria Sphingobium phenoxybenzoativorans Tas13 from active sludge.</title>
        <authorList>
            <person name="Li Y."/>
        </authorList>
    </citation>
    <scope>NUCLEOTIDE SEQUENCE</scope>
    <source>
        <strain evidence="2">Tas13</strain>
    </source>
</reference>
<dbReference type="InterPro" id="IPR037401">
    <property type="entry name" value="SnoaL-like"/>
</dbReference>
<evidence type="ECO:0000259" key="1">
    <source>
        <dbReference type="Pfam" id="PF12680"/>
    </source>
</evidence>
<accession>A0A975Q1U5</accession>
<dbReference type="AlphaFoldDB" id="A0A975Q1U5"/>
<name>A0A975Q1U5_9SPHN</name>
<protein>
    <submittedName>
        <fullName evidence="2">Nuclear transport factor 2 family protein</fullName>
    </submittedName>
</protein>
<dbReference type="RefSeq" id="WP_070157738.1">
    <property type="nucleotide sequence ID" value="NZ_CP073910.1"/>
</dbReference>
<dbReference type="Proteomes" id="UP000681425">
    <property type="component" value="Chromosome"/>
</dbReference>
<dbReference type="SUPFAM" id="SSF54427">
    <property type="entry name" value="NTF2-like"/>
    <property type="match status" value="1"/>
</dbReference>
<dbReference type="EMBL" id="CP073910">
    <property type="protein sequence ID" value="QUT05787.1"/>
    <property type="molecule type" value="Genomic_DNA"/>
</dbReference>
<dbReference type="InterPro" id="IPR032710">
    <property type="entry name" value="NTF2-like_dom_sf"/>
</dbReference>
<organism evidence="2 3">
    <name type="scientific">Sphingobium phenoxybenzoativorans</name>
    <dbReference type="NCBI Taxonomy" id="1592790"/>
    <lineage>
        <taxon>Bacteria</taxon>
        <taxon>Pseudomonadati</taxon>
        <taxon>Pseudomonadota</taxon>
        <taxon>Alphaproteobacteria</taxon>
        <taxon>Sphingomonadales</taxon>
        <taxon>Sphingomonadaceae</taxon>
        <taxon>Sphingobium</taxon>
    </lineage>
</organism>
<keyword evidence="3" id="KW-1185">Reference proteome</keyword>
<feature type="domain" description="SnoaL-like" evidence="1">
    <location>
        <begin position="7"/>
        <end position="107"/>
    </location>
</feature>
<evidence type="ECO:0000313" key="3">
    <source>
        <dbReference type="Proteomes" id="UP000681425"/>
    </source>
</evidence>
<dbReference type="Gene3D" id="3.10.450.50">
    <property type="match status" value="1"/>
</dbReference>
<gene>
    <name evidence="2" type="ORF">KFK14_23080</name>
</gene>
<dbReference type="OrthoDB" id="7207122at2"/>
<evidence type="ECO:0000313" key="2">
    <source>
        <dbReference type="EMBL" id="QUT05787.1"/>
    </source>
</evidence>